<organism evidence="3">
    <name type="scientific">Onchocerca flexuosa</name>
    <dbReference type="NCBI Taxonomy" id="387005"/>
    <lineage>
        <taxon>Eukaryota</taxon>
        <taxon>Metazoa</taxon>
        <taxon>Ecdysozoa</taxon>
        <taxon>Nematoda</taxon>
        <taxon>Chromadorea</taxon>
        <taxon>Rhabditida</taxon>
        <taxon>Spirurina</taxon>
        <taxon>Spiruromorpha</taxon>
        <taxon>Filarioidea</taxon>
        <taxon>Onchocercidae</taxon>
        <taxon>Onchocerca</taxon>
    </lineage>
</organism>
<dbReference type="STRING" id="387005.A0A183H5T5"/>
<reference evidence="1 2" key="2">
    <citation type="submission" date="2018-11" db="EMBL/GenBank/DDBJ databases">
        <authorList>
            <consortium name="Pathogen Informatics"/>
        </authorList>
    </citation>
    <scope>NUCLEOTIDE SEQUENCE [LARGE SCALE GENOMIC DNA]</scope>
</reference>
<reference evidence="3" key="1">
    <citation type="submission" date="2016-06" db="UniProtKB">
        <authorList>
            <consortium name="WormBaseParasite"/>
        </authorList>
    </citation>
    <scope>IDENTIFICATION</scope>
</reference>
<protein>
    <submittedName>
        <fullName evidence="3">DUF3456 domain-containing protein</fullName>
    </submittedName>
</protein>
<proteinExistence type="predicted"/>
<accession>A0A183H5T5</accession>
<evidence type="ECO:0000313" key="1">
    <source>
        <dbReference type="EMBL" id="VDO34419.1"/>
    </source>
</evidence>
<dbReference type="WBParaSite" id="OFLC_0000284501-mRNA-1">
    <property type="protein sequence ID" value="OFLC_0000284501-mRNA-1"/>
    <property type="gene ID" value="OFLC_0000284501"/>
</dbReference>
<name>A0A183H5T5_9BILA</name>
<gene>
    <name evidence="1" type="ORF">OFLC_LOCUS2846</name>
</gene>
<evidence type="ECO:0000313" key="3">
    <source>
        <dbReference type="WBParaSite" id="OFLC_0000284501-mRNA-1"/>
    </source>
</evidence>
<dbReference type="EMBL" id="UZAJ01001742">
    <property type="protein sequence ID" value="VDO34419.1"/>
    <property type="molecule type" value="Genomic_DNA"/>
</dbReference>
<keyword evidence="2" id="KW-1185">Reference proteome</keyword>
<sequence>MDRCQMLWNKIDQLPLLSTVTLLRVGDRCIDRDHKSFAELYESVIKRNNKLHECLDKHHYQLDESADCSVMSTNRTQWHSTFMESDDLQNTKSFADCLTHVNAVQFKCAQLCKCCPHFDKCRDETFDAKAELQITSLTVQLITQNYDCLRHKLMKMVKL</sequence>
<evidence type="ECO:0000313" key="2">
    <source>
        <dbReference type="Proteomes" id="UP000267606"/>
    </source>
</evidence>
<dbReference type="Proteomes" id="UP000267606">
    <property type="component" value="Unassembled WGS sequence"/>
</dbReference>
<dbReference type="AlphaFoldDB" id="A0A183H5T5"/>